<protein>
    <recommendedName>
        <fullName evidence="4">Condensation domain-containing protein</fullName>
    </recommendedName>
</protein>
<evidence type="ECO:0000313" key="2">
    <source>
        <dbReference type="EMBL" id="CAL5993229.1"/>
    </source>
</evidence>
<evidence type="ECO:0000313" key="3">
    <source>
        <dbReference type="Proteomes" id="UP001642409"/>
    </source>
</evidence>
<reference evidence="1" key="1">
    <citation type="submission" date="2023-06" db="EMBL/GenBank/DDBJ databases">
        <authorList>
            <person name="Kurt Z."/>
        </authorList>
    </citation>
    <scope>NUCLEOTIDE SEQUENCE</scope>
</reference>
<keyword evidence="3" id="KW-1185">Reference proteome</keyword>
<evidence type="ECO:0008006" key="4">
    <source>
        <dbReference type="Google" id="ProtNLM"/>
    </source>
</evidence>
<sequence length="484" mass="54915">MFQVVNLFDHKKQDETVFPPFSASDIKLNDPNRFLTTYEVKQSTRNMTNCDLGLIEGELCLDRANKVINHLMQLYPFFSYGLRYDQEAKWMRYVQQPVLEVNLQVSTTLNSLQDIGDFIAAASHSLNSQKLSHWEVVNVHIPEMPAVKQAISIKTYHVLIDGVSVMQLLKKFNLLYSNADFSFDKPEPIQVSNYRPAMSYQGELDGLAPLKPGLQTFSLTKITGQFDGPSGSSIKFMDEFKLRCRCYNEAEMARIPNVQYSFSLYAIQMAHFAGYAYFNKDLQKDQKFIGAAVDLRREKFVQNIDFENILGQSATTAGMMVSGTIHTTLQEIADQLQSQFANTELTAQKFWQKTLGNEVGPIQFKKGPEVSILCSNIGKQNLDVGPIVQMIGYSSHTHVWDTPSTLFSNSMYRGKMGMFALEWDVGIFNEEQQTQCSQIYVELNKLIKMKGADSVTIEDACQLYTQYFTSTKVHAKTPTTSQLE</sequence>
<organism evidence="1">
    <name type="scientific">Hexamita inflata</name>
    <dbReference type="NCBI Taxonomy" id="28002"/>
    <lineage>
        <taxon>Eukaryota</taxon>
        <taxon>Metamonada</taxon>
        <taxon>Diplomonadida</taxon>
        <taxon>Hexamitidae</taxon>
        <taxon>Hexamitinae</taxon>
        <taxon>Hexamita</taxon>
    </lineage>
</organism>
<reference evidence="2 3" key="2">
    <citation type="submission" date="2024-07" db="EMBL/GenBank/DDBJ databases">
        <authorList>
            <person name="Akdeniz Z."/>
        </authorList>
    </citation>
    <scope>NUCLEOTIDE SEQUENCE [LARGE SCALE GENOMIC DNA]</scope>
</reference>
<accession>A0AA86PP63</accession>
<comment type="caution">
    <text evidence="1">The sequence shown here is derived from an EMBL/GenBank/DDBJ whole genome shotgun (WGS) entry which is preliminary data.</text>
</comment>
<gene>
    <name evidence="2" type="ORF">HINF_LOCUS12960</name>
    <name evidence="1" type="ORF">HINF_LOCUS29472</name>
</gene>
<proteinExistence type="predicted"/>
<evidence type="ECO:0000313" key="1">
    <source>
        <dbReference type="EMBL" id="CAI9941827.1"/>
    </source>
</evidence>
<dbReference type="AlphaFoldDB" id="A0AA86PP63"/>
<name>A0AA86PP63_9EUKA</name>
<dbReference type="EMBL" id="CAXDID020000030">
    <property type="protein sequence ID" value="CAL5993229.1"/>
    <property type="molecule type" value="Genomic_DNA"/>
</dbReference>
<dbReference type="EMBL" id="CATOUU010000697">
    <property type="protein sequence ID" value="CAI9941827.1"/>
    <property type="molecule type" value="Genomic_DNA"/>
</dbReference>
<dbReference type="Proteomes" id="UP001642409">
    <property type="component" value="Unassembled WGS sequence"/>
</dbReference>